<evidence type="ECO:0000313" key="4">
    <source>
        <dbReference type="Proteomes" id="UP000256964"/>
    </source>
</evidence>
<proteinExistence type="predicted"/>
<keyword evidence="4" id="KW-1185">Reference proteome</keyword>
<evidence type="ECO:0000313" key="3">
    <source>
        <dbReference type="EMBL" id="RDX48856.1"/>
    </source>
</evidence>
<reference evidence="3 4" key="1">
    <citation type="journal article" date="2018" name="Biotechnol. Biofuels">
        <title>Integrative visual omics of the white-rot fungus Polyporus brumalis exposes the biotechnological potential of its oxidative enzymes for delignifying raw plant biomass.</title>
        <authorList>
            <person name="Miyauchi S."/>
            <person name="Rancon A."/>
            <person name="Drula E."/>
            <person name="Hage H."/>
            <person name="Chaduli D."/>
            <person name="Favel A."/>
            <person name="Grisel S."/>
            <person name="Henrissat B."/>
            <person name="Herpoel-Gimbert I."/>
            <person name="Ruiz-Duenas F.J."/>
            <person name="Chevret D."/>
            <person name="Hainaut M."/>
            <person name="Lin J."/>
            <person name="Wang M."/>
            <person name="Pangilinan J."/>
            <person name="Lipzen A."/>
            <person name="Lesage-Meessen L."/>
            <person name="Navarro D."/>
            <person name="Riley R."/>
            <person name="Grigoriev I.V."/>
            <person name="Zhou S."/>
            <person name="Raouche S."/>
            <person name="Rosso M.N."/>
        </authorList>
    </citation>
    <scope>NUCLEOTIDE SEQUENCE [LARGE SCALE GENOMIC DNA]</scope>
    <source>
        <strain evidence="3 4">BRFM 1820</strain>
    </source>
</reference>
<feature type="transmembrane region" description="Helical" evidence="2">
    <location>
        <begin position="32"/>
        <end position="53"/>
    </location>
</feature>
<gene>
    <name evidence="3" type="ORF">OH76DRAFT_634429</name>
</gene>
<feature type="compositionally biased region" description="Polar residues" evidence="1">
    <location>
        <begin position="1"/>
        <end position="17"/>
    </location>
</feature>
<feature type="region of interest" description="Disordered" evidence="1">
    <location>
        <begin position="1"/>
        <end position="20"/>
    </location>
</feature>
<dbReference type="EMBL" id="KZ857409">
    <property type="protein sequence ID" value="RDX48856.1"/>
    <property type="molecule type" value="Genomic_DNA"/>
</dbReference>
<organism evidence="3 4">
    <name type="scientific">Lentinus brumalis</name>
    <dbReference type="NCBI Taxonomy" id="2498619"/>
    <lineage>
        <taxon>Eukaryota</taxon>
        <taxon>Fungi</taxon>
        <taxon>Dikarya</taxon>
        <taxon>Basidiomycota</taxon>
        <taxon>Agaricomycotina</taxon>
        <taxon>Agaricomycetes</taxon>
        <taxon>Polyporales</taxon>
        <taxon>Polyporaceae</taxon>
        <taxon>Lentinus</taxon>
    </lineage>
</organism>
<dbReference type="OrthoDB" id="2758464at2759"/>
<dbReference type="Proteomes" id="UP000256964">
    <property type="component" value="Unassembled WGS sequence"/>
</dbReference>
<keyword evidence="2" id="KW-0472">Membrane</keyword>
<keyword evidence="2" id="KW-0812">Transmembrane</keyword>
<accession>A0A371D8K3</accession>
<keyword evidence="2" id="KW-1133">Transmembrane helix</keyword>
<name>A0A371D8K3_9APHY</name>
<sequence>MSPSSSEGLTPASTVSLPSGEAAEDTHFTPKLIVALLGCLVGFLIILCAFCVVSRRACCARSSSRLPQYNRTPAARRGVLVAESDRALCQLYPFTRPNAPEGEISVTARVPLPSPPPPYTPRVLSSPPFPSIGGSRPLSWLPSSGSRAACAGYPGPPATPDSDFLLPPPVYIALAPRPVAAYSDSRS</sequence>
<protein>
    <submittedName>
        <fullName evidence="3">Uncharacterized protein</fullName>
    </submittedName>
</protein>
<evidence type="ECO:0000256" key="1">
    <source>
        <dbReference type="SAM" id="MobiDB-lite"/>
    </source>
</evidence>
<dbReference type="AlphaFoldDB" id="A0A371D8K3"/>
<evidence type="ECO:0000256" key="2">
    <source>
        <dbReference type="SAM" id="Phobius"/>
    </source>
</evidence>